<protein>
    <submittedName>
        <fullName evidence="1">Uncharacterized protein</fullName>
    </submittedName>
</protein>
<reference evidence="1 2" key="1">
    <citation type="journal article" date="2021" name="ISME Commun">
        <title>Automated analysis of genomic sequences facilitates high-throughput and comprehensive description of bacteria.</title>
        <authorList>
            <person name="Hitch T.C.A."/>
        </authorList>
    </citation>
    <scope>NUCLEOTIDE SEQUENCE [LARGE SCALE GENOMIC DNA]</scope>
    <source>
        <strain evidence="1 2">Sanger_31</strain>
    </source>
</reference>
<gene>
    <name evidence="1" type="ORF">OCV57_00690</name>
</gene>
<accession>A0AAE3LG82</accession>
<name>A0AAE3LG82_9FIRM</name>
<comment type="caution">
    <text evidence="1">The sequence shown here is derived from an EMBL/GenBank/DDBJ whole genome shotgun (WGS) entry which is preliminary data.</text>
</comment>
<proteinExistence type="predicted"/>
<keyword evidence="2" id="KW-1185">Reference proteome</keyword>
<sequence>MTEAIIVALITAASAVVCQLVIASNSRKTMQQAQYDSQKLIEYKIDKLSERVDKHNSVIARTYKLEQDYALIDEKIKVANHRIDDLERK</sequence>
<evidence type="ECO:0000313" key="2">
    <source>
        <dbReference type="Proteomes" id="UP001208131"/>
    </source>
</evidence>
<organism evidence="1 2">
    <name type="scientific">Hominimerdicola aceti</name>
    <dbReference type="NCBI Taxonomy" id="2981726"/>
    <lineage>
        <taxon>Bacteria</taxon>
        <taxon>Bacillati</taxon>
        <taxon>Bacillota</taxon>
        <taxon>Clostridia</taxon>
        <taxon>Eubacteriales</taxon>
        <taxon>Oscillospiraceae</taxon>
        <taxon>Hominimerdicola</taxon>
    </lineage>
</organism>
<dbReference type="AlphaFoldDB" id="A0AAE3LG82"/>
<dbReference type="RefSeq" id="WP_117939623.1">
    <property type="nucleotide sequence ID" value="NZ_JAOQJZ010000001.1"/>
</dbReference>
<dbReference type="Proteomes" id="UP001208131">
    <property type="component" value="Unassembled WGS sequence"/>
</dbReference>
<dbReference type="EMBL" id="JAOQJZ010000001">
    <property type="protein sequence ID" value="MCU6704444.1"/>
    <property type="molecule type" value="Genomic_DNA"/>
</dbReference>
<evidence type="ECO:0000313" key="1">
    <source>
        <dbReference type="EMBL" id="MCU6704444.1"/>
    </source>
</evidence>